<comment type="caution">
    <text evidence="1">The sequence shown here is derived from an EMBL/GenBank/DDBJ whole genome shotgun (WGS) entry which is preliminary data.</text>
</comment>
<dbReference type="EMBL" id="JAUSSK010000004">
    <property type="protein sequence ID" value="MDQ0010808.1"/>
    <property type="molecule type" value="Genomic_DNA"/>
</dbReference>
<evidence type="ECO:0008006" key="3">
    <source>
        <dbReference type="Google" id="ProtNLM"/>
    </source>
</evidence>
<organism evidence="1 2">
    <name type="scientific">Luteibacter jiangsuensis</name>
    <dbReference type="NCBI Taxonomy" id="637577"/>
    <lineage>
        <taxon>Bacteria</taxon>
        <taxon>Pseudomonadati</taxon>
        <taxon>Pseudomonadota</taxon>
        <taxon>Gammaproteobacteria</taxon>
        <taxon>Lysobacterales</taxon>
        <taxon>Rhodanobacteraceae</taxon>
        <taxon>Luteibacter</taxon>
    </lineage>
</organism>
<accession>A0ABT9T2P7</accession>
<reference evidence="1 2" key="1">
    <citation type="submission" date="2023-07" db="EMBL/GenBank/DDBJ databases">
        <title>Sorghum-associated microbial communities from plants grown in Nebraska, USA.</title>
        <authorList>
            <person name="Schachtman D."/>
        </authorList>
    </citation>
    <scope>NUCLEOTIDE SEQUENCE [LARGE SCALE GENOMIC DNA]</scope>
    <source>
        <strain evidence="1 2">CC60</strain>
    </source>
</reference>
<proteinExistence type="predicted"/>
<dbReference type="Proteomes" id="UP001237737">
    <property type="component" value="Unassembled WGS sequence"/>
</dbReference>
<dbReference type="Gene3D" id="1.10.10.1320">
    <property type="entry name" value="Anti-sigma factor, zinc-finger domain"/>
    <property type="match status" value="1"/>
</dbReference>
<evidence type="ECO:0000313" key="2">
    <source>
        <dbReference type="Proteomes" id="UP001237737"/>
    </source>
</evidence>
<protein>
    <recommendedName>
        <fullName evidence="3">Zinc finger protein</fullName>
    </recommendedName>
</protein>
<dbReference type="RefSeq" id="WP_306850906.1">
    <property type="nucleotide sequence ID" value="NZ_JAUSSK010000004.1"/>
</dbReference>
<evidence type="ECO:0000313" key="1">
    <source>
        <dbReference type="EMBL" id="MDQ0010808.1"/>
    </source>
</evidence>
<name>A0ABT9T2P7_9GAMM</name>
<dbReference type="InterPro" id="IPR041916">
    <property type="entry name" value="Anti_sigma_zinc_sf"/>
</dbReference>
<sequence length="217" mass="22971">MTFQKDIGRDCPRAWEAMPWVLQGDASPVQGAWLNMHLAECQACREEFAQQERLRAALALSPELDVDAEAGLARLLARIDEADPQQAATSRRTASSSWLTRALVAAVLVQAVGIGVLGIKLGGEGAGHAAAPVYRTLSQESAPAAPGSLHVVPVATLKVAEWNALLRQYHLRVVGGPNDVGAYTLVSADGNTPAPQILQGLRADPGIRFAEPVTDTP</sequence>
<keyword evidence="2" id="KW-1185">Reference proteome</keyword>
<gene>
    <name evidence="1" type="ORF">J2T07_003014</name>
</gene>